<dbReference type="SUPFAM" id="SSF57603">
    <property type="entry name" value="FnI-like domain"/>
    <property type="match status" value="6"/>
</dbReference>
<evidence type="ECO:0000256" key="2">
    <source>
        <dbReference type="ARBA" id="ARBA00022737"/>
    </source>
</evidence>
<feature type="domain" description="Antistasin-like" evidence="4">
    <location>
        <begin position="390"/>
        <end position="416"/>
    </location>
</feature>
<evidence type="ECO:0000313" key="6">
    <source>
        <dbReference type="Proteomes" id="UP001233999"/>
    </source>
</evidence>
<evidence type="ECO:0000313" key="5">
    <source>
        <dbReference type="EMBL" id="KAJ9586287.1"/>
    </source>
</evidence>
<feature type="non-terminal residue" evidence="5">
    <location>
        <position position="1"/>
    </location>
</feature>
<keyword evidence="6" id="KW-1185">Reference proteome</keyword>
<dbReference type="Gene3D" id="6.20.200.20">
    <property type="match status" value="3"/>
</dbReference>
<feature type="domain" description="Antistasin-like" evidence="4">
    <location>
        <begin position="361"/>
        <end position="387"/>
    </location>
</feature>
<sequence>GAVNCSSTTGDCESLLTEDEAPCPPDSTPSDPTVPGSLCMCLPSRCVQPVCRFGSTRHLRRTGTNTPGNCCDIYECVQPKERNCSDVICPEEGIECPTDSYRLPNRRTPGDCCSHPQGCECLPRPCPEPECANDEHARMVRLGNNKPGTCCPLFECVKHENNNSCQVVDHIVQNGSTWWKNECTQCRCSNGLVFCAEKSTHCPELPETCRETKVLPGSCCPICLFGREEDNDDTTILHPSDCVSPNGQTWQDDPCTTCTCVHGTKKCQSYMCMLRCEHPRYVPGECCPLCDSTSVVTLPPHCPALSNCSLRCLHGFVRDNNGCYSCQCQAEECVLECPGGYSQDNHGNKLCECADLHNADCPALTGCRKNCAHGFRVNKMGCEVCKCKECRPLTDCQKNCIHGLRTNDHGCPICKCKAAEHVETVTTNHIITERTCISPDGVHHDDGENWFDGCRRCYCHGGTEMCNLITCPVPSCKNPIHNSSFSCCPYCPGEENKEKHFSGEVHQAMVCHSVDGIYRVEGETWLLNSCTKCICHMGQVLCETHRCPPAPCSKPIHKNGQCCPQCPDVATAVISESAKSCDAQHLHGTTWMEDNCRSCICINGKTRCYTQHCPNVTCSRPVLAKNQCCSACLDQSSPRSCAVGNVTYHIGYEWNKDPCTRCKCNGGQVTCTEKVCSVSMCKTSENFRKMLSCLCRI</sequence>
<dbReference type="InterPro" id="IPR001007">
    <property type="entry name" value="VWF_dom"/>
</dbReference>
<feature type="domain" description="Antistasin-like" evidence="4">
    <location>
        <begin position="302"/>
        <end position="328"/>
    </location>
</feature>
<dbReference type="InterPro" id="IPR004094">
    <property type="entry name" value="Antistasin-like"/>
</dbReference>
<dbReference type="SUPFAM" id="SSF57262">
    <property type="entry name" value="Leech antihemostatic proteins"/>
    <property type="match status" value="1"/>
</dbReference>
<dbReference type="GO" id="GO:0004867">
    <property type="term" value="F:serine-type endopeptidase inhibitor activity"/>
    <property type="evidence" value="ECO:0007669"/>
    <property type="project" value="InterPro"/>
</dbReference>
<dbReference type="InterPro" id="IPR011061">
    <property type="entry name" value="Hirudin/antistatin"/>
</dbReference>
<dbReference type="InterPro" id="IPR052624">
    <property type="entry name" value="CRIM1"/>
</dbReference>
<dbReference type="Pfam" id="PF00093">
    <property type="entry name" value="VWC"/>
    <property type="match status" value="2"/>
</dbReference>
<evidence type="ECO:0000259" key="3">
    <source>
        <dbReference type="PROSITE" id="PS50184"/>
    </source>
</evidence>
<feature type="domain" description="VWFC" evidence="3">
    <location>
        <begin position="246"/>
        <end position="291"/>
    </location>
</feature>
<dbReference type="GO" id="GO:0005886">
    <property type="term" value="C:plasma membrane"/>
    <property type="evidence" value="ECO:0007669"/>
    <property type="project" value="TreeGrafter"/>
</dbReference>
<dbReference type="PROSITE" id="PS50184">
    <property type="entry name" value="VWFC_2"/>
    <property type="match status" value="5"/>
</dbReference>
<dbReference type="Proteomes" id="UP001233999">
    <property type="component" value="Unassembled WGS sequence"/>
</dbReference>
<proteinExistence type="predicted"/>
<evidence type="ECO:0000259" key="4">
    <source>
        <dbReference type="PROSITE" id="PS51252"/>
    </source>
</evidence>
<feature type="domain" description="VWFC" evidence="3">
    <location>
        <begin position="509"/>
        <end position="567"/>
    </location>
</feature>
<reference evidence="5" key="2">
    <citation type="submission" date="2023-05" db="EMBL/GenBank/DDBJ databases">
        <authorList>
            <person name="Fouks B."/>
        </authorList>
    </citation>
    <scope>NUCLEOTIDE SEQUENCE</scope>
    <source>
        <strain evidence="5">Stay&amp;Tobe</strain>
        <tissue evidence="5">Testes</tissue>
    </source>
</reference>
<name>A0AAD8EE16_DIPPU</name>
<evidence type="ECO:0000256" key="1">
    <source>
        <dbReference type="ARBA" id="ARBA00022729"/>
    </source>
</evidence>
<dbReference type="Gene3D" id="2.10.70.10">
    <property type="entry name" value="Complement Module, domain 1"/>
    <property type="match status" value="1"/>
</dbReference>
<dbReference type="AlphaFoldDB" id="A0AAD8EE16"/>
<comment type="caution">
    <text evidence="5">The sequence shown here is derived from an EMBL/GenBank/DDBJ whole genome shotgun (WGS) entry which is preliminary data.</text>
</comment>
<feature type="domain" description="VWFC" evidence="3">
    <location>
        <begin position="163"/>
        <end position="224"/>
    </location>
</feature>
<dbReference type="PANTHER" id="PTHR46439">
    <property type="entry name" value="CYSTEINE-RICH MOTOR NEURON 1 PROTEIN"/>
    <property type="match status" value="1"/>
</dbReference>
<feature type="domain" description="VWFC" evidence="3">
    <location>
        <begin position="434"/>
        <end position="492"/>
    </location>
</feature>
<dbReference type="Pfam" id="PF02822">
    <property type="entry name" value="Antistasin"/>
    <property type="match status" value="3"/>
</dbReference>
<feature type="domain" description="VWFC" evidence="3">
    <location>
        <begin position="588"/>
        <end position="633"/>
    </location>
</feature>
<keyword evidence="2" id="KW-0677">Repeat</keyword>
<gene>
    <name evidence="5" type="ORF">L9F63_020069</name>
</gene>
<dbReference type="PROSITE" id="PS51252">
    <property type="entry name" value="ANTISTASIN"/>
    <property type="match status" value="3"/>
</dbReference>
<protein>
    <recommendedName>
        <fullName evidence="7">Cysteine-rich motor neuron 1 protein</fullName>
    </recommendedName>
</protein>
<reference evidence="5" key="1">
    <citation type="journal article" date="2023" name="IScience">
        <title>Live-bearing cockroach genome reveals convergent evolutionary mechanisms linked to viviparity in insects and beyond.</title>
        <authorList>
            <person name="Fouks B."/>
            <person name="Harrison M.C."/>
            <person name="Mikhailova A.A."/>
            <person name="Marchal E."/>
            <person name="English S."/>
            <person name="Carruthers M."/>
            <person name="Jennings E.C."/>
            <person name="Chiamaka E.L."/>
            <person name="Frigard R.A."/>
            <person name="Pippel M."/>
            <person name="Attardo G.M."/>
            <person name="Benoit J.B."/>
            <person name="Bornberg-Bauer E."/>
            <person name="Tobe S.S."/>
        </authorList>
    </citation>
    <scope>NUCLEOTIDE SEQUENCE</scope>
    <source>
        <strain evidence="5">Stay&amp;Tobe</strain>
    </source>
</reference>
<dbReference type="Gene3D" id="2.10.22.10">
    <property type="entry name" value="Antistasin, domain 1"/>
    <property type="match status" value="3"/>
</dbReference>
<dbReference type="EMBL" id="JASPKZ010007177">
    <property type="protein sequence ID" value="KAJ9586287.1"/>
    <property type="molecule type" value="Genomic_DNA"/>
</dbReference>
<dbReference type="PANTHER" id="PTHR46439:SF1">
    <property type="entry name" value="CYSTEINE-RICH MOTOR NEURON 1 PROTEIN"/>
    <property type="match status" value="1"/>
</dbReference>
<organism evidence="5 6">
    <name type="scientific">Diploptera punctata</name>
    <name type="common">Pacific beetle cockroach</name>
    <dbReference type="NCBI Taxonomy" id="6984"/>
    <lineage>
        <taxon>Eukaryota</taxon>
        <taxon>Metazoa</taxon>
        <taxon>Ecdysozoa</taxon>
        <taxon>Arthropoda</taxon>
        <taxon>Hexapoda</taxon>
        <taxon>Insecta</taxon>
        <taxon>Pterygota</taxon>
        <taxon>Neoptera</taxon>
        <taxon>Polyneoptera</taxon>
        <taxon>Dictyoptera</taxon>
        <taxon>Blattodea</taxon>
        <taxon>Blaberoidea</taxon>
        <taxon>Blaberidae</taxon>
        <taxon>Diplopterinae</taxon>
        <taxon>Diploptera</taxon>
    </lineage>
</organism>
<accession>A0AAD8EE16</accession>
<evidence type="ECO:0008006" key="7">
    <source>
        <dbReference type="Google" id="ProtNLM"/>
    </source>
</evidence>
<keyword evidence="1" id="KW-0732">Signal</keyword>
<dbReference type="SMART" id="SM00214">
    <property type="entry name" value="VWC"/>
    <property type="match status" value="6"/>
</dbReference>
<dbReference type="PROSITE" id="PS01208">
    <property type="entry name" value="VWFC_1"/>
    <property type="match status" value="3"/>
</dbReference>